<evidence type="ECO:0000256" key="4">
    <source>
        <dbReference type="ARBA" id="ARBA00023136"/>
    </source>
</evidence>
<evidence type="ECO:0000259" key="8">
    <source>
        <dbReference type="PROSITE" id="PS51775"/>
    </source>
</evidence>
<dbReference type="GO" id="GO:0080115">
    <property type="term" value="F:myosin XI tail binding"/>
    <property type="evidence" value="ECO:0007669"/>
    <property type="project" value="UniProtKB-ARBA"/>
</dbReference>
<dbReference type="InterPro" id="IPR039306">
    <property type="entry name" value="MYOB"/>
</dbReference>
<dbReference type="OrthoDB" id="1047602at2759"/>
<name>A0A067JLJ9_JATCU</name>
<dbReference type="InterPro" id="IPR007656">
    <property type="entry name" value="GTD-bd"/>
</dbReference>
<evidence type="ECO:0000313" key="9">
    <source>
        <dbReference type="EMBL" id="KDP23688.1"/>
    </source>
</evidence>
<dbReference type="GO" id="GO:0016020">
    <property type="term" value="C:membrane"/>
    <property type="evidence" value="ECO:0007669"/>
    <property type="project" value="UniProtKB-SubCell"/>
</dbReference>
<dbReference type="EMBL" id="KK915213">
    <property type="protein sequence ID" value="KDP23688.1"/>
    <property type="molecule type" value="Genomic_DNA"/>
</dbReference>
<keyword evidence="4 7" id="KW-0472">Membrane</keyword>
<dbReference type="PANTHER" id="PTHR31448:SF32">
    <property type="entry name" value="MYOSIN-BINDING PROTEIN 1"/>
    <property type="match status" value="1"/>
</dbReference>
<feature type="domain" description="GTD-binding" evidence="8">
    <location>
        <begin position="632"/>
        <end position="730"/>
    </location>
</feature>
<evidence type="ECO:0000256" key="6">
    <source>
        <dbReference type="SAM" id="MobiDB-lite"/>
    </source>
</evidence>
<evidence type="ECO:0000313" key="10">
    <source>
        <dbReference type="Proteomes" id="UP000027138"/>
    </source>
</evidence>
<comment type="subcellular location">
    <subcellularLocation>
        <location evidence="1">Membrane</location>
        <topology evidence="1">Single-pass membrane protein</topology>
    </subcellularLocation>
</comment>
<proteinExistence type="predicted"/>
<protein>
    <recommendedName>
        <fullName evidence="8">GTD-binding domain-containing protein</fullName>
    </recommendedName>
</protein>
<feature type="compositionally biased region" description="Polar residues" evidence="6">
    <location>
        <begin position="486"/>
        <end position="502"/>
    </location>
</feature>
<reference evidence="9 10" key="1">
    <citation type="journal article" date="2014" name="PLoS ONE">
        <title>Global Analysis of Gene Expression Profiles in Physic Nut (Jatropha curcas L.) Seedlings Exposed to Salt Stress.</title>
        <authorList>
            <person name="Zhang L."/>
            <person name="Zhang C."/>
            <person name="Wu P."/>
            <person name="Chen Y."/>
            <person name="Li M."/>
            <person name="Jiang H."/>
            <person name="Wu G."/>
        </authorList>
    </citation>
    <scope>NUCLEOTIDE SEQUENCE [LARGE SCALE GENOMIC DNA]</scope>
    <source>
        <strain evidence="10">cv. GZQX0401</strain>
        <tissue evidence="9">Young leaves</tissue>
    </source>
</reference>
<evidence type="ECO:0000256" key="5">
    <source>
        <dbReference type="SAM" id="Coils"/>
    </source>
</evidence>
<evidence type="ECO:0000256" key="1">
    <source>
        <dbReference type="ARBA" id="ARBA00004167"/>
    </source>
</evidence>
<dbReference type="STRING" id="180498.A0A067JLJ9"/>
<accession>A0A067JLJ9</accession>
<dbReference type="PROSITE" id="PS51775">
    <property type="entry name" value="GTD_BINDING"/>
    <property type="match status" value="1"/>
</dbReference>
<feature type="coiled-coil region" evidence="5">
    <location>
        <begin position="638"/>
        <end position="739"/>
    </location>
</feature>
<keyword evidence="3 7" id="KW-1133">Transmembrane helix</keyword>
<sequence>MASSKQSVKSHRKWNSIRTALASAVLEWLLICMLFVDAILSCLITKFACYCQLQTPCLLCSRLDHILGNKKLKYYWDLICGVHKSEISSLVLCHAHNNLVDVHGICERCLFSFATTNKTNAETYRLLVGKLGGDSSLRLNEDPLLEDHVSSTRHCSCCNEPWVPRVYSEKLMQTKAAGSEAANFDVLLSGGVRNYKGSLKEIEQSVSVRDTHQRINSGLDHLSRIGYTELNVNSDTESDAVFSDDDDNNASAQSREINPREDVAVGCPQKEDEIITLPDDLASENLTEAVTPPPIATSVSPVQSDFIKPHDVTSISPTAVIAQGSEELHWQQADVKCNPSVLPDLISLSESPPSIAKDMPVEVSREKKDNSLDDVPPSFDVEETIVEESEESVLISVASSSYARGTPVETSERSEHISIDAILPSSESKENPAQVSIENKLVSTIHVLPLSSAVETPVQGLRDSCIARTEEVWQAAVTDCEEMTRTESSTMAGTVSETNPVSSDGGPQVPNLLDLGEAYKLAVGSRGRQLSGVLAEQWIGKDSSRVSDDLKLLFSQLSAAREQLTNDTSPRVTMSPRVSVSPKLSINSDELKNPDASSAIGMQILQKRISLERNESGLSLDGSIVSEIEGETVVDRLNRQIEHDKKLLIALYKELEEERNASAIAANQAMAMITRLQEEKATLQMEALQCLRMMEEQAEYDMETLQKTNDLLAEREKEIQDLEADLEFYRNNYQSESLLQDTIEQNDIKEEHPEASSVKISTKTRKSVTEKQDISYNVEGINMSAGDKSRDTLKNSLLDFEDESSDILHCLKKLEKRLCLFSNNQLDFANSEYSGNTEEKVNNFKGMNGKLEFQLNNGAEENELLTQNVRVNGPALSGEVSELTGDENNEIFYSGQSFALPTGEIDLDSLANEVSDLNERLKALEADRIFLEHSMNSIRGGQEGVQFVQEIAFHLKELRRIGIRKEEQKTS</sequence>
<feature type="coiled-coil region" evidence="5">
    <location>
        <begin position="907"/>
        <end position="934"/>
    </location>
</feature>
<dbReference type="Proteomes" id="UP000027138">
    <property type="component" value="Unassembled WGS sequence"/>
</dbReference>
<keyword evidence="5" id="KW-0175">Coiled coil</keyword>
<organism evidence="9 10">
    <name type="scientific">Jatropha curcas</name>
    <name type="common">Barbados nut</name>
    <dbReference type="NCBI Taxonomy" id="180498"/>
    <lineage>
        <taxon>Eukaryota</taxon>
        <taxon>Viridiplantae</taxon>
        <taxon>Streptophyta</taxon>
        <taxon>Embryophyta</taxon>
        <taxon>Tracheophyta</taxon>
        <taxon>Spermatophyta</taxon>
        <taxon>Magnoliopsida</taxon>
        <taxon>eudicotyledons</taxon>
        <taxon>Gunneridae</taxon>
        <taxon>Pentapetalae</taxon>
        <taxon>rosids</taxon>
        <taxon>fabids</taxon>
        <taxon>Malpighiales</taxon>
        <taxon>Euphorbiaceae</taxon>
        <taxon>Crotonoideae</taxon>
        <taxon>Jatropheae</taxon>
        <taxon>Jatropha</taxon>
    </lineage>
</organism>
<dbReference type="Pfam" id="PF04576">
    <property type="entry name" value="Zein-binding"/>
    <property type="match status" value="1"/>
</dbReference>
<dbReference type="AlphaFoldDB" id="A0A067JLJ9"/>
<dbReference type="PANTHER" id="PTHR31448">
    <property type="entry name" value="MYOSIN-BINDING PROTEIN 2"/>
    <property type="match status" value="1"/>
</dbReference>
<keyword evidence="10" id="KW-1185">Reference proteome</keyword>
<evidence type="ECO:0000256" key="3">
    <source>
        <dbReference type="ARBA" id="ARBA00022989"/>
    </source>
</evidence>
<evidence type="ECO:0000256" key="7">
    <source>
        <dbReference type="SAM" id="Phobius"/>
    </source>
</evidence>
<feature type="region of interest" description="Disordered" evidence="6">
    <location>
        <begin position="484"/>
        <end position="506"/>
    </location>
</feature>
<evidence type="ECO:0000256" key="2">
    <source>
        <dbReference type="ARBA" id="ARBA00022692"/>
    </source>
</evidence>
<keyword evidence="2 7" id="KW-0812">Transmembrane</keyword>
<feature type="transmembrane region" description="Helical" evidence="7">
    <location>
        <begin position="21"/>
        <end position="48"/>
    </location>
</feature>
<gene>
    <name evidence="9" type="ORF">JCGZ_23521</name>
</gene>